<gene>
    <name evidence="3" type="ORF">BPAG_LOCUS8148</name>
</gene>
<reference evidence="3 4" key="2">
    <citation type="submission" date="2018-11" db="EMBL/GenBank/DDBJ databases">
        <authorList>
            <consortium name="Pathogen Informatics"/>
        </authorList>
    </citation>
    <scope>NUCLEOTIDE SEQUENCE [LARGE SCALE GENOMIC DNA]</scope>
</reference>
<keyword evidence="2" id="KW-0472">Membrane</keyword>
<evidence type="ECO:0000313" key="3">
    <source>
        <dbReference type="EMBL" id="VDN89334.1"/>
    </source>
</evidence>
<feature type="region of interest" description="Disordered" evidence="1">
    <location>
        <begin position="784"/>
        <end position="814"/>
    </location>
</feature>
<evidence type="ECO:0000313" key="4">
    <source>
        <dbReference type="Proteomes" id="UP000278627"/>
    </source>
</evidence>
<organism evidence="5">
    <name type="scientific">Brugia pahangi</name>
    <name type="common">Filarial nematode worm</name>
    <dbReference type="NCBI Taxonomy" id="6280"/>
    <lineage>
        <taxon>Eukaryota</taxon>
        <taxon>Metazoa</taxon>
        <taxon>Ecdysozoa</taxon>
        <taxon>Nematoda</taxon>
        <taxon>Chromadorea</taxon>
        <taxon>Rhabditida</taxon>
        <taxon>Spirurina</taxon>
        <taxon>Spiruromorpha</taxon>
        <taxon>Filarioidea</taxon>
        <taxon>Onchocercidae</taxon>
        <taxon>Brugia</taxon>
    </lineage>
</organism>
<reference evidence="5" key="1">
    <citation type="submission" date="2017-02" db="UniProtKB">
        <authorList>
            <consortium name="WormBaseParasite"/>
        </authorList>
    </citation>
    <scope>IDENTIFICATION</scope>
</reference>
<keyword evidence="4" id="KW-1185">Reference proteome</keyword>
<sequence>MIVPRSMRSDISENVFVLICPYVKLDNYSMGYRIVYICWIRIGRIWNEKTGVEGKLGDRWYRKMRLEDERVDLRLLKMDGRDERDDQKVRREMERIKQREGIERRQDGLHKIYSTSTSTAALTNSGISHKVASSPPVFSSIQSPVITTTSSSTNTFTISAVIHNDLLCNDGSEFVCVCQQNAGNLLKSYVLCNELIELDKLPVIEMNIRRVNLSARLHTNETYESYFKRRVAAVVSNYCEQQADECMATTLRLRKENVVLLSIKPNNLQSTAIGFVITKSQRRSTLSTMTILDSIKVKYVLSAQLAALSRILGGVRIEQVEIVTMEKYRNNNSSESIQRHNFGLLLILSIVATFLTMTYTIAAVRVCRDCYAKRQAKKNASNLNIAFETPNYGTCTQQKQNEMSGNYEIHSTMKMRTSEENDPNNSNQGEVAVFTNYQMKRMFQCDPSQLPGEEIPPLPQTSNDLFIIFASKSLIDPKSQTCNPQSKLIIHQSLKAEQKKNSPLSHKSDDENNIVEVPQKCTNILAKSEETAKTSSHFNSNLTACFCEPKYEFFEQQTKELPISTCNQPMAEESLQPTCSQTETIPKLMNSNLKGPTTDEQIEAVWKQLEIGNESTWLPNAQEPRDKPYCLTGSFSESSFKAANYYNEETVNLELYQSNRRTKSRTKNEISGLKTIPLTDQLGHLQESKHSDGFAKDENHIVQKSRTTHQFNDWSSESDDGEIGAYHKLSEIEEEGGNDRSPEFITVSCTKTFIEDPIISRNEKDFGLNLDVSNTDMSCYEQLQESAPPLNSSSTSNRVTPKEFASFTPTDDLK</sequence>
<accession>A0A0N4TIV6</accession>
<keyword evidence="2" id="KW-0812">Transmembrane</keyword>
<feature type="compositionally biased region" description="Polar residues" evidence="1">
    <location>
        <begin position="784"/>
        <end position="799"/>
    </location>
</feature>
<proteinExistence type="predicted"/>
<evidence type="ECO:0000256" key="2">
    <source>
        <dbReference type="SAM" id="Phobius"/>
    </source>
</evidence>
<dbReference type="EMBL" id="UZAD01013131">
    <property type="protein sequence ID" value="VDN89334.1"/>
    <property type="molecule type" value="Genomic_DNA"/>
</dbReference>
<name>A0A0N4TIV6_BRUPA</name>
<dbReference type="AlphaFoldDB" id="A0A0N4TIV6"/>
<dbReference type="WBParaSite" id="BPAG_0000818601-mRNA-1">
    <property type="protein sequence ID" value="BPAG_0000818601-mRNA-1"/>
    <property type="gene ID" value="BPAG_0000818601"/>
</dbReference>
<evidence type="ECO:0000256" key="1">
    <source>
        <dbReference type="SAM" id="MobiDB-lite"/>
    </source>
</evidence>
<feature type="transmembrane region" description="Helical" evidence="2">
    <location>
        <begin position="342"/>
        <end position="364"/>
    </location>
</feature>
<keyword evidence="2" id="KW-1133">Transmembrane helix</keyword>
<evidence type="ECO:0000313" key="5">
    <source>
        <dbReference type="WBParaSite" id="BPAG_0000818601-mRNA-1"/>
    </source>
</evidence>
<dbReference type="Proteomes" id="UP000278627">
    <property type="component" value="Unassembled WGS sequence"/>
</dbReference>
<protein>
    <submittedName>
        <fullName evidence="5">Protein kinase domain-containing protein</fullName>
    </submittedName>
</protein>